<sequence length="54" mass="6162">NHNIHCQLKGEMRPIMMLTNLDPDGDQTAREMELTYSEDGEASDAIQETQLRIT</sequence>
<accession>A0A8X6U5L9</accession>
<reference evidence="1" key="1">
    <citation type="submission" date="2020-08" db="EMBL/GenBank/DDBJ databases">
        <title>Multicomponent nature underlies the extraordinary mechanical properties of spider dragline silk.</title>
        <authorList>
            <person name="Kono N."/>
            <person name="Nakamura H."/>
            <person name="Mori M."/>
            <person name="Yoshida Y."/>
            <person name="Ohtoshi R."/>
            <person name="Malay A.D."/>
            <person name="Moran D.A.P."/>
            <person name="Tomita M."/>
            <person name="Numata K."/>
            <person name="Arakawa K."/>
        </authorList>
    </citation>
    <scope>NUCLEOTIDE SEQUENCE</scope>
</reference>
<protein>
    <submittedName>
        <fullName evidence="1">Uncharacterized protein</fullName>
    </submittedName>
</protein>
<comment type="caution">
    <text evidence="1">The sequence shown here is derived from an EMBL/GenBank/DDBJ whole genome shotgun (WGS) entry which is preliminary data.</text>
</comment>
<organism evidence="1 2">
    <name type="scientific">Nephila pilipes</name>
    <name type="common">Giant wood spider</name>
    <name type="synonym">Nephila maculata</name>
    <dbReference type="NCBI Taxonomy" id="299642"/>
    <lineage>
        <taxon>Eukaryota</taxon>
        <taxon>Metazoa</taxon>
        <taxon>Ecdysozoa</taxon>
        <taxon>Arthropoda</taxon>
        <taxon>Chelicerata</taxon>
        <taxon>Arachnida</taxon>
        <taxon>Araneae</taxon>
        <taxon>Araneomorphae</taxon>
        <taxon>Entelegynae</taxon>
        <taxon>Araneoidea</taxon>
        <taxon>Nephilidae</taxon>
        <taxon>Nephila</taxon>
    </lineage>
</organism>
<name>A0A8X6U5L9_NEPPI</name>
<dbReference type="AlphaFoldDB" id="A0A8X6U5L9"/>
<evidence type="ECO:0000313" key="2">
    <source>
        <dbReference type="Proteomes" id="UP000887013"/>
    </source>
</evidence>
<feature type="non-terminal residue" evidence="1">
    <location>
        <position position="1"/>
    </location>
</feature>
<gene>
    <name evidence="1" type="ORF">NPIL_669311</name>
</gene>
<keyword evidence="2" id="KW-1185">Reference proteome</keyword>
<evidence type="ECO:0000313" key="1">
    <source>
        <dbReference type="EMBL" id="GFT77191.1"/>
    </source>
</evidence>
<dbReference type="Proteomes" id="UP000887013">
    <property type="component" value="Unassembled WGS sequence"/>
</dbReference>
<dbReference type="EMBL" id="BMAW01071243">
    <property type="protein sequence ID" value="GFT77191.1"/>
    <property type="molecule type" value="Genomic_DNA"/>
</dbReference>
<proteinExistence type="predicted"/>